<dbReference type="InterPro" id="IPR002641">
    <property type="entry name" value="PNPLA_dom"/>
</dbReference>
<feature type="coiled-coil region" evidence="5">
    <location>
        <begin position="126"/>
        <end position="160"/>
    </location>
</feature>
<protein>
    <submittedName>
        <fullName evidence="7">Phospholipase</fullName>
    </submittedName>
</protein>
<dbReference type="PROSITE" id="PS51635">
    <property type="entry name" value="PNPLA"/>
    <property type="match status" value="1"/>
</dbReference>
<dbReference type="EMBL" id="AP029170">
    <property type="protein sequence ID" value="BFD45996.1"/>
    <property type="molecule type" value="Genomic_DNA"/>
</dbReference>
<dbReference type="AlphaFoldDB" id="A0AAT9G8E3"/>
<evidence type="ECO:0000313" key="7">
    <source>
        <dbReference type="EMBL" id="BFD45996.1"/>
    </source>
</evidence>
<dbReference type="Pfam" id="PF01734">
    <property type="entry name" value="Patatin"/>
    <property type="match status" value="1"/>
</dbReference>
<evidence type="ECO:0000259" key="6">
    <source>
        <dbReference type="PROSITE" id="PS51635"/>
    </source>
</evidence>
<gene>
    <name evidence="7" type="ORF">DMENIID0002_06420</name>
</gene>
<dbReference type="InterPro" id="IPR050301">
    <property type="entry name" value="NTE"/>
</dbReference>
<feature type="domain" description="PNPLA" evidence="6">
    <location>
        <begin position="19"/>
        <end position="300"/>
    </location>
</feature>
<name>A0AAT9G8E3_9RICK</name>
<sequence length="625" mass="70144">MSKLQKDMQERQQSPFKYVVFSGGGAKGAGYSGVYEGLNESKVIEGVEAVAGSSAGAIAAAVTAFGIPPKEYEAISKNTNFKDLLGIQGFSIGPVPLSKDGTPLYELVDKTIRKGAYNFLKGKNFVELATARHERISEELRELDKKRQYLLNTIETLKQQDDNNNSQQIADINENIRGLDFQEQNFKKQSMKIQAIIESNGKEFIKLTNKCQKGGELLFRDLELLRLLDPVQFKDLLITAVRRDDSTLQIFSAENTPDVPIARACHASASLPLVFQPVKIDGVEYVDGGYRDNTPIGYFPENDSKVDVAEELDGFENVTLAKKQGRVLALAFGSGMDDSANIAIYSAKNFEGPNVLVKFLLDVVYKMLAKVGGNFIYTKTNEKTFDDLRENALNTVTLDTQGISTLSFDDAEKYAPYLHIKGRFQTLEYLDNFELGKGVDKAFEQQKFLLNVYEVYDNENLNKTFFNKLLDHIAPPPLEETKKKNSWQDRDVMRNHQEKADTLLSFCTEERWKGKDNKAVLKEYVIVAATARNNELRNDTKSIESLIKTLNNPTTPSKIKNDFIELLAIDKKQDQRFDTSKSPAKNITEFKFTKEDFKDFLGKNKSEAFRISSGGKGVGQQVRGG</sequence>
<evidence type="ECO:0000256" key="2">
    <source>
        <dbReference type="ARBA" id="ARBA00022963"/>
    </source>
</evidence>
<dbReference type="GO" id="GO:0016787">
    <property type="term" value="F:hydrolase activity"/>
    <property type="evidence" value="ECO:0007669"/>
    <property type="project" value="UniProtKB-UniRule"/>
</dbReference>
<keyword evidence="1 4" id="KW-0378">Hydrolase</keyword>
<evidence type="ECO:0000256" key="3">
    <source>
        <dbReference type="ARBA" id="ARBA00023098"/>
    </source>
</evidence>
<dbReference type="InterPro" id="IPR016035">
    <property type="entry name" value="Acyl_Trfase/lysoPLipase"/>
</dbReference>
<keyword evidence="3 4" id="KW-0443">Lipid metabolism</keyword>
<organism evidence="7">
    <name type="scientific">Candidatus Tisiphia endosymbiont of Sergentomyia squamirostris</name>
    <dbReference type="NCBI Taxonomy" id="3113639"/>
    <lineage>
        <taxon>Bacteria</taxon>
        <taxon>Pseudomonadati</taxon>
        <taxon>Pseudomonadota</taxon>
        <taxon>Alphaproteobacteria</taxon>
        <taxon>Rickettsiales</taxon>
        <taxon>Rickettsiaceae</taxon>
        <taxon>Rickettsieae</taxon>
        <taxon>Candidatus Tisiphia</taxon>
    </lineage>
</organism>
<feature type="short sequence motif" description="GXSXG" evidence="4">
    <location>
        <begin position="52"/>
        <end position="56"/>
    </location>
</feature>
<dbReference type="GO" id="GO:0016042">
    <property type="term" value="P:lipid catabolic process"/>
    <property type="evidence" value="ECO:0007669"/>
    <property type="project" value="UniProtKB-UniRule"/>
</dbReference>
<evidence type="ECO:0000256" key="5">
    <source>
        <dbReference type="SAM" id="Coils"/>
    </source>
</evidence>
<feature type="short sequence motif" description="DGA/G" evidence="4">
    <location>
        <begin position="287"/>
        <end position="289"/>
    </location>
</feature>
<dbReference type="PANTHER" id="PTHR14226:SF29">
    <property type="entry name" value="NEUROPATHY TARGET ESTERASE SWS"/>
    <property type="match status" value="1"/>
</dbReference>
<evidence type="ECO:0000256" key="4">
    <source>
        <dbReference type="PROSITE-ProRule" id="PRU01161"/>
    </source>
</evidence>
<feature type="active site" description="Proton acceptor" evidence="4">
    <location>
        <position position="287"/>
    </location>
</feature>
<evidence type="ECO:0000256" key="1">
    <source>
        <dbReference type="ARBA" id="ARBA00022801"/>
    </source>
</evidence>
<dbReference type="PANTHER" id="PTHR14226">
    <property type="entry name" value="NEUROPATHY TARGET ESTERASE/SWISS CHEESE D.MELANOGASTER"/>
    <property type="match status" value="1"/>
</dbReference>
<keyword evidence="5" id="KW-0175">Coiled coil</keyword>
<feature type="short sequence motif" description="GXGXXG" evidence="4">
    <location>
        <begin position="23"/>
        <end position="28"/>
    </location>
</feature>
<dbReference type="SUPFAM" id="SSF52151">
    <property type="entry name" value="FabD/lysophospholipase-like"/>
    <property type="match status" value="1"/>
</dbReference>
<accession>A0AAT9G8E3</accession>
<dbReference type="Gene3D" id="3.40.1090.10">
    <property type="entry name" value="Cytosolic phospholipase A2 catalytic domain"/>
    <property type="match status" value="1"/>
</dbReference>
<keyword evidence="2 4" id="KW-0442">Lipid degradation</keyword>
<feature type="active site" description="Nucleophile" evidence="4">
    <location>
        <position position="54"/>
    </location>
</feature>
<reference evidence="7" key="1">
    <citation type="submission" date="2024-01" db="EMBL/GenBank/DDBJ databases">
        <title>Sequencing the genomes of a sandfly, Sergentomyia squamirostris, and its two endosymbionts.</title>
        <authorList>
            <person name="Itokawa K."/>
            <person name="Sanjoba C."/>
        </authorList>
    </citation>
    <scope>NUCLEOTIDE SEQUENCE</scope>
    <source>
        <strain evidence="7">RiSSQ</strain>
    </source>
</reference>
<proteinExistence type="predicted"/>